<dbReference type="OrthoDB" id="9800501at2"/>
<dbReference type="PANTHER" id="PTHR35869:SF1">
    <property type="entry name" value="OUTER-MEMBRANE LIPOPROTEIN CARRIER PROTEIN"/>
    <property type="match status" value="1"/>
</dbReference>
<dbReference type="SUPFAM" id="SSF89392">
    <property type="entry name" value="Prokaryotic lipoproteins and lipoprotein localization factors"/>
    <property type="match status" value="1"/>
</dbReference>
<gene>
    <name evidence="3" type="ORF">DI396_09655</name>
</gene>
<keyword evidence="1 2" id="KW-0732">Signal</keyword>
<dbReference type="CDD" id="cd16325">
    <property type="entry name" value="LolA"/>
    <property type="match status" value="1"/>
</dbReference>
<reference evidence="3 4" key="1">
    <citation type="submission" date="2018-05" db="EMBL/GenBank/DDBJ databases">
        <title>Oceanovita maritima gen. nov., sp. nov., a marine bacterium in the family Rhodobacteraceae isolated from surface seawater of Lundu port Xiamen, China.</title>
        <authorList>
            <person name="Hetharua B.H."/>
            <person name="Min D."/>
            <person name="Liao H."/>
            <person name="Tian Y."/>
        </authorList>
    </citation>
    <scope>NUCLEOTIDE SEQUENCE [LARGE SCALE GENOMIC DNA]</scope>
    <source>
        <strain evidence="3 4">FSX-11</strain>
    </source>
</reference>
<proteinExistence type="predicted"/>
<dbReference type="PANTHER" id="PTHR35869">
    <property type="entry name" value="OUTER-MEMBRANE LIPOPROTEIN CARRIER PROTEIN"/>
    <property type="match status" value="1"/>
</dbReference>
<evidence type="ECO:0000256" key="2">
    <source>
        <dbReference type="SAM" id="SignalP"/>
    </source>
</evidence>
<dbReference type="Gene3D" id="2.50.20.10">
    <property type="entry name" value="Lipoprotein localisation LolA/LolB/LppX"/>
    <property type="match status" value="1"/>
</dbReference>
<dbReference type="RefSeq" id="WP_110795992.1">
    <property type="nucleotide sequence ID" value="NZ_KZ826484.1"/>
</dbReference>
<name>A0A2V4MLY2_9RHOB</name>
<feature type="chain" id="PRO_5015982079" evidence="2">
    <location>
        <begin position="27"/>
        <end position="203"/>
    </location>
</feature>
<dbReference type="Pfam" id="PF03548">
    <property type="entry name" value="LolA"/>
    <property type="match status" value="1"/>
</dbReference>
<accession>A0A2V4MLY2</accession>
<evidence type="ECO:0000313" key="3">
    <source>
        <dbReference type="EMBL" id="PYC47685.1"/>
    </source>
</evidence>
<evidence type="ECO:0000313" key="4">
    <source>
        <dbReference type="Proteomes" id="UP000248012"/>
    </source>
</evidence>
<organism evidence="3 4">
    <name type="scientific">Litorivita pollutaquae</name>
    <dbReference type="NCBI Taxonomy" id="2200892"/>
    <lineage>
        <taxon>Bacteria</taxon>
        <taxon>Pseudomonadati</taxon>
        <taxon>Pseudomonadota</taxon>
        <taxon>Alphaproteobacteria</taxon>
        <taxon>Rhodobacterales</taxon>
        <taxon>Paracoccaceae</taxon>
        <taxon>Litorivita</taxon>
    </lineage>
</organism>
<dbReference type="EMBL" id="QFVT01000005">
    <property type="protein sequence ID" value="PYC47685.1"/>
    <property type="molecule type" value="Genomic_DNA"/>
</dbReference>
<dbReference type="Proteomes" id="UP000248012">
    <property type="component" value="Unassembled WGS sequence"/>
</dbReference>
<protein>
    <submittedName>
        <fullName evidence="3">Cell envelope biogenesis protein LolA</fullName>
    </submittedName>
</protein>
<keyword evidence="4" id="KW-1185">Reference proteome</keyword>
<dbReference type="InterPro" id="IPR004564">
    <property type="entry name" value="OM_lipoprot_carrier_LolA-like"/>
</dbReference>
<comment type="caution">
    <text evidence="3">The sequence shown here is derived from an EMBL/GenBank/DDBJ whole genome shotgun (WGS) entry which is preliminary data.</text>
</comment>
<dbReference type="AlphaFoldDB" id="A0A2V4MLY2"/>
<feature type="signal peptide" evidence="2">
    <location>
        <begin position="1"/>
        <end position="26"/>
    </location>
</feature>
<dbReference type="InterPro" id="IPR029046">
    <property type="entry name" value="LolA/LolB/LppX"/>
</dbReference>
<evidence type="ECO:0000256" key="1">
    <source>
        <dbReference type="ARBA" id="ARBA00022729"/>
    </source>
</evidence>
<sequence>MVFFSALRAAVLAVPAALILAMPAQADKLPLSRISNYLNALKTAQGDFTQINEDGTISTGKIYIKRPGRIRFEYAPPQELLVLASGGAVAIHDPKGSTETYPLNKTPLSLILAQTVDLGRAQMVVGHTSDGKTTTVRAQDPEHPEYGSIDLIFTDNPVQLRQWVIHDEGGSATTVVLGELKSGVALGSGLFNIQVQTRSMGGQ</sequence>